<name>J7RP06_HUIN7</name>
<accession>J7RP06</accession>
<evidence type="ECO:0000256" key="2">
    <source>
        <dbReference type="SAM" id="MobiDB-lite"/>
    </source>
</evidence>
<dbReference type="GO" id="GO:0005730">
    <property type="term" value="C:nucleolus"/>
    <property type="evidence" value="ECO:0007669"/>
    <property type="project" value="TreeGrafter"/>
</dbReference>
<dbReference type="AlphaFoldDB" id="J7RP06"/>
<feature type="compositionally biased region" description="Basic and acidic residues" evidence="2">
    <location>
        <begin position="187"/>
        <end position="201"/>
    </location>
</feature>
<dbReference type="OMA" id="IVWELMI"/>
<organism evidence="4 5">
    <name type="scientific">Huiozyma naganishii (strain ATCC MYA-139 / BCRC 22969 / CBS 8797 / KCTC 17520 / NBRC 10181 / NCYC 3082 / Yp74L-3)</name>
    <name type="common">Yeast</name>
    <name type="synonym">Kazachstania naganishii</name>
    <dbReference type="NCBI Taxonomy" id="1071383"/>
    <lineage>
        <taxon>Eukaryota</taxon>
        <taxon>Fungi</taxon>
        <taxon>Dikarya</taxon>
        <taxon>Ascomycota</taxon>
        <taxon>Saccharomycotina</taxon>
        <taxon>Saccharomycetes</taxon>
        <taxon>Saccharomycetales</taxon>
        <taxon>Saccharomycetaceae</taxon>
        <taxon>Huiozyma</taxon>
    </lineage>
</organism>
<dbReference type="RefSeq" id="XP_022465628.1">
    <property type="nucleotide sequence ID" value="XM_022609209.1"/>
</dbReference>
<dbReference type="InterPro" id="IPR000504">
    <property type="entry name" value="RRM_dom"/>
</dbReference>
<reference evidence="5" key="2">
    <citation type="submission" date="2012-08" db="EMBL/GenBank/DDBJ databases">
        <title>Genome sequence of Kazachstania naganishii.</title>
        <authorList>
            <person name="Gordon J.L."/>
            <person name="Armisen D."/>
            <person name="Proux-Wera E."/>
            <person name="OhEigeartaigh S.S."/>
            <person name="Byrne K.P."/>
            <person name="Wolfe K.H."/>
        </authorList>
    </citation>
    <scope>NUCLEOTIDE SEQUENCE [LARGE SCALE GENOMIC DNA]</scope>
    <source>
        <strain evidence="5">ATCC MYA-139 / BCRC 22969 / CBS 8797 / CCRC 22969 / KCTC 17520 / NBRC 10181 / NCYC 3082</strain>
    </source>
</reference>
<dbReference type="GO" id="GO:0000398">
    <property type="term" value="P:mRNA splicing, via spliceosome"/>
    <property type="evidence" value="ECO:0007669"/>
    <property type="project" value="EnsemblFungi"/>
</dbReference>
<keyword evidence="5" id="KW-1185">Reference proteome</keyword>
<dbReference type="KEGG" id="kng:KNAG_0G03260"/>
<dbReference type="Gene3D" id="3.30.70.330">
    <property type="match status" value="2"/>
</dbReference>
<dbReference type="STRING" id="1071383.J7RP06"/>
<dbReference type="PANTHER" id="PTHR48030">
    <property type="entry name" value="SPLICING FACTOR 3B SUBUNIT 4"/>
    <property type="match status" value="1"/>
</dbReference>
<gene>
    <name evidence="4" type="primary">KNAG0G03260</name>
    <name evidence="4" type="ordered locus">KNAG_0G03260</name>
</gene>
<dbReference type="GO" id="GO:0071004">
    <property type="term" value="C:U2-type prespliceosome"/>
    <property type="evidence" value="ECO:0007669"/>
    <property type="project" value="EnsemblFungi"/>
</dbReference>
<dbReference type="GO" id="GO:0071011">
    <property type="term" value="C:precatalytic spliceosome"/>
    <property type="evidence" value="ECO:0007669"/>
    <property type="project" value="TreeGrafter"/>
</dbReference>
<dbReference type="GO" id="GO:0048026">
    <property type="term" value="P:positive regulation of mRNA splicing, via spliceosome"/>
    <property type="evidence" value="ECO:0007669"/>
    <property type="project" value="TreeGrafter"/>
</dbReference>
<dbReference type="PROSITE" id="PS50102">
    <property type="entry name" value="RRM"/>
    <property type="match status" value="2"/>
</dbReference>
<dbReference type="GeneID" id="34527106"/>
<feature type="domain" description="RRM" evidence="3">
    <location>
        <begin position="97"/>
        <end position="174"/>
    </location>
</feature>
<dbReference type="Proteomes" id="UP000006310">
    <property type="component" value="Chromosome 7"/>
</dbReference>
<dbReference type="Pfam" id="PF00076">
    <property type="entry name" value="RRM_1"/>
    <property type="match status" value="2"/>
</dbReference>
<evidence type="ECO:0000256" key="1">
    <source>
        <dbReference type="PROSITE-ProRule" id="PRU00176"/>
    </source>
</evidence>
<dbReference type="SUPFAM" id="SSF54928">
    <property type="entry name" value="RNA-binding domain, RBD"/>
    <property type="match status" value="1"/>
</dbReference>
<dbReference type="EMBL" id="HE978320">
    <property type="protein sequence ID" value="CCK71383.1"/>
    <property type="molecule type" value="Genomic_DNA"/>
</dbReference>
<feature type="domain" description="RRM" evidence="3">
    <location>
        <begin position="6"/>
        <end position="85"/>
    </location>
</feature>
<evidence type="ECO:0000259" key="3">
    <source>
        <dbReference type="PROSITE" id="PS50102"/>
    </source>
</evidence>
<proteinExistence type="predicted"/>
<dbReference type="eggNOG" id="KOG0131">
    <property type="taxonomic scope" value="Eukaryota"/>
</dbReference>
<reference evidence="4 5" key="1">
    <citation type="journal article" date="2011" name="Proc. Natl. Acad. Sci. U.S.A.">
        <title>Evolutionary erosion of yeast sex chromosomes by mating-type switching accidents.</title>
        <authorList>
            <person name="Gordon J.L."/>
            <person name="Armisen D."/>
            <person name="Proux-Wera E."/>
            <person name="Oheigeartaigh S.S."/>
            <person name="Byrne K.P."/>
            <person name="Wolfe K.H."/>
        </authorList>
    </citation>
    <scope>NUCLEOTIDE SEQUENCE [LARGE SCALE GENOMIC DNA]</scope>
    <source>
        <strain evidence="5">ATCC MYA-139 / BCRC 22969 / CBS 8797 / CCRC 22969 / KCTC 17520 / NBRC 10181 / NCYC 3082</strain>
    </source>
</reference>
<dbReference type="InterPro" id="IPR012677">
    <property type="entry name" value="Nucleotide-bd_a/b_plait_sf"/>
</dbReference>
<dbReference type="OrthoDB" id="10259687at2759"/>
<sequence length="201" mass="21619">MDNSTTNLYVGNIDPRVTREQLYELFVQACPVVSLRYPRDKVLQTPQGYAFVGVPSVQDADYAVQLLHNCVTLHGRPLKIRRARPDSAEAADTAPVARLYVGGLAATVDAQQLARVFGKFGALYRPPTVHPAGEAGRRYALVEFRSYGDADAALDALAGATLAGGRVSVAYARRGAGGRGPPFGSQADRHLNAEARRNGRL</sequence>
<dbReference type="HOGENOM" id="CLU_012062_21_2_1"/>
<dbReference type="InterPro" id="IPR052084">
    <property type="entry name" value="SF3B4_spliceosome_assoc"/>
</dbReference>
<evidence type="ECO:0000313" key="5">
    <source>
        <dbReference type="Proteomes" id="UP000006310"/>
    </source>
</evidence>
<dbReference type="SMART" id="SM00360">
    <property type="entry name" value="RRM"/>
    <property type="match status" value="2"/>
</dbReference>
<dbReference type="PANTHER" id="PTHR48030:SF3">
    <property type="entry name" value="SPLICING FACTOR 3B SUBUNIT 4"/>
    <property type="match status" value="1"/>
</dbReference>
<protein>
    <recommendedName>
        <fullName evidence="3">RRM domain-containing protein</fullName>
    </recommendedName>
</protein>
<evidence type="ECO:0000313" key="4">
    <source>
        <dbReference type="EMBL" id="CCK71383.1"/>
    </source>
</evidence>
<dbReference type="GO" id="GO:0005686">
    <property type="term" value="C:U2 snRNP"/>
    <property type="evidence" value="ECO:0007669"/>
    <property type="project" value="EnsemblFungi"/>
</dbReference>
<feature type="region of interest" description="Disordered" evidence="2">
    <location>
        <begin position="178"/>
        <end position="201"/>
    </location>
</feature>
<keyword evidence="1" id="KW-0694">RNA-binding</keyword>
<dbReference type="InterPro" id="IPR035979">
    <property type="entry name" value="RBD_domain_sf"/>
</dbReference>
<dbReference type="GO" id="GO:0003723">
    <property type="term" value="F:RNA binding"/>
    <property type="evidence" value="ECO:0007669"/>
    <property type="project" value="UniProtKB-UniRule"/>
</dbReference>